<dbReference type="PANTHER" id="PTHR39398">
    <property type="entry name" value="YALI0F14311P"/>
    <property type="match status" value="1"/>
</dbReference>
<gene>
    <name evidence="2" type="ORF">CTRG_03905</name>
</gene>
<evidence type="ECO:0000313" key="3">
    <source>
        <dbReference type="Proteomes" id="UP000002037"/>
    </source>
</evidence>
<protein>
    <recommendedName>
        <fullName evidence="4">CSN8/PSMD8/EIF3K domain-containing protein</fullName>
    </recommendedName>
</protein>
<name>C5MCF4_CANTT</name>
<dbReference type="PANTHER" id="PTHR39398:SF1">
    <property type="entry name" value="CSN8_PSMD8_EIF3K DOMAIN-CONTAINING PROTEIN"/>
    <property type="match status" value="1"/>
</dbReference>
<feature type="compositionally biased region" description="Basic residues" evidence="1">
    <location>
        <begin position="56"/>
        <end position="65"/>
    </location>
</feature>
<evidence type="ECO:0008006" key="4">
    <source>
        <dbReference type="Google" id="ProtNLM"/>
    </source>
</evidence>
<feature type="compositionally biased region" description="Polar residues" evidence="1">
    <location>
        <begin position="34"/>
        <end position="47"/>
    </location>
</feature>
<dbReference type="STRING" id="294747.C5MCF4"/>
<accession>C5MCF4</accession>
<proteinExistence type="predicted"/>
<dbReference type="VEuPathDB" id="FungiDB:CTRG_03905"/>
<dbReference type="AlphaFoldDB" id="C5MCF4"/>
<dbReference type="RefSeq" id="XP_002549608.1">
    <property type="nucleotide sequence ID" value="XM_002549562.1"/>
</dbReference>
<reference evidence="2 3" key="1">
    <citation type="journal article" date="2009" name="Nature">
        <title>Evolution of pathogenicity and sexual reproduction in eight Candida genomes.</title>
        <authorList>
            <person name="Butler G."/>
            <person name="Rasmussen M.D."/>
            <person name="Lin M.F."/>
            <person name="Santos M.A."/>
            <person name="Sakthikumar S."/>
            <person name="Munro C.A."/>
            <person name="Rheinbay E."/>
            <person name="Grabherr M."/>
            <person name="Forche A."/>
            <person name="Reedy J.L."/>
            <person name="Agrafioti I."/>
            <person name="Arnaud M.B."/>
            <person name="Bates S."/>
            <person name="Brown A.J."/>
            <person name="Brunke S."/>
            <person name="Costanzo M.C."/>
            <person name="Fitzpatrick D.A."/>
            <person name="de Groot P.W."/>
            <person name="Harris D."/>
            <person name="Hoyer L.L."/>
            <person name="Hube B."/>
            <person name="Klis F.M."/>
            <person name="Kodira C."/>
            <person name="Lennard N."/>
            <person name="Logue M.E."/>
            <person name="Martin R."/>
            <person name="Neiman A.M."/>
            <person name="Nikolaou E."/>
            <person name="Quail M.A."/>
            <person name="Quinn J."/>
            <person name="Santos M.C."/>
            <person name="Schmitzberger F.F."/>
            <person name="Sherlock G."/>
            <person name="Shah P."/>
            <person name="Silverstein K.A."/>
            <person name="Skrzypek M.S."/>
            <person name="Soll D."/>
            <person name="Staggs R."/>
            <person name="Stansfield I."/>
            <person name="Stumpf M.P."/>
            <person name="Sudbery P.E."/>
            <person name="Srikantha T."/>
            <person name="Zeng Q."/>
            <person name="Berman J."/>
            <person name="Berriman M."/>
            <person name="Heitman J."/>
            <person name="Gow N.A."/>
            <person name="Lorenz M.C."/>
            <person name="Birren B.W."/>
            <person name="Kellis M."/>
            <person name="Cuomo C.A."/>
        </authorList>
    </citation>
    <scope>NUCLEOTIDE SEQUENCE [LARGE SCALE GENOMIC DNA]</scope>
    <source>
        <strain evidence="3">ATCC MYA-3404 / T1</strain>
    </source>
</reference>
<dbReference type="EMBL" id="GG692399">
    <property type="protein sequence ID" value="EER32234.1"/>
    <property type="molecule type" value="Genomic_DNA"/>
</dbReference>
<organism evidence="2 3">
    <name type="scientific">Candida tropicalis (strain ATCC MYA-3404 / T1)</name>
    <name type="common">Yeast</name>
    <dbReference type="NCBI Taxonomy" id="294747"/>
    <lineage>
        <taxon>Eukaryota</taxon>
        <taxon>Fungi</taxon>
        <taxon>Dikarya</taxon>
        <taxon>Ascomycota</taxon>
        <taxon>Saccharomycotina</taxon>
        <taxon>Pichiomycetes</taxon>
        <taxon>Debaryomycetaceae</taxon>
        <taxon>Candida/Lodderomyces clade</taxon>
        <taxon>Candida</taxon>
    </lineage>
</organism>
<dbReference type="eggNOG" id="ENOG502RXZN">
    <property type="taxonomic scope" value="Eukaryota"/>
</dbReference>
<evidence type="ECO:0000313" key="2">
    <source>
        <dbReference type="EMBL" id="EER32234.1"/>
    </source>
</evidence>
<keyword evidence="3" id="KW-1185">Reference proteome</keyword>
<feature type="compositionally biased region" description="Basic residues" evidence="1">
    <location>
        <begin position="22"/>
        <end position="31"/>
    </location>
</feature>
<sequence length="346" mass="40694">MDTNPPKSKSSLRRGNFSRKYVPPHKAKSRNPSKEVQGTTTFDSSVNLDAEEREKARKRLARFSKPKTPPKPEYGLLSRGDDTRLRDNEHDRLEFYSRILYRFIHFCSNNTPGSLQDSLTRLLSEDEFKTADSSEMLDENNNEEVTMDSILMSLRKLREALLRNAPSPFHKKVFMFSVRISTSFGHYQTYVPSINYLIRHKDALGLSEQEFEEVVTILILHLVHVNEDVSHAINLYFKYIPQRWEILKIIQSWIHKNYCQWIKIYNEERNDSVLSMMRLGYDKMVLNLISGVNCLYYTLPKADLEESFLPHELKFEDLSTKYDVGWRLDDDGQTVIIRERRKRTTV</sequence>
<dbReference type="KEGG" id="ctp:CTRG_03905"/>
<dbReference type="Proteomes" id="UP000002037">
    <property type="component" value="Unassembled WGS sequence"/>
</dbReference>
<feature type="region of interest" description="Disordered" evidence="1">
    <location>
        <begin position="1"/>
        <end position="83"/>
    </location>
</feature>
<dbReference type="OrthoDB" id="2100128at2759"/>
<dbReference type="GeneID" id="8297960"/>
<dbReference type="HOGENOM" id="CLU_070609_0_0_1"/>
<evidence type="ECO:0000256" key="1">
    <source>
        <dbReference type="SAM" id="MobiDB-lite"/>
    </source>
</evidence>